<dbReference type="GO" id="GO:0004814">
    <property type="term" value="F:arginine-tRNA ligase activity"/>
    <property type="evidence" value="ECO:0007669"/>
    <property type="project" value="UniProtKB-EC"/>
</dbReference>
<evidence type="ECO:0000256" key="10">
    <source>
        <dbReference type="RuleBase" id="RU363038"/>
    </source>
</evidence>
<dbReference type="InterPro" id="IPR014729">
    <property type="entry name" value="Rossmann-like_a/b/a_fold"/>
</dbReference>
<reference evidence="12 13" key="1">
    <citation type="submission" date="2018-02" db="EMBL/GenBank/DDBJ databases">
        <title>Draft genome sequences of Elsinoe sp., causing black scab on jojoba.</title>
        <authorList>
            <person name="Stodart B."/>
            <person name="Jeffress S."/>
            <person name="Ash G."/>
            <person name="Arun Chinnappa K."/>
        </authorList>
    </citation>
    <scope>NUCLEOTIDE SEQUENCE [LARGE SCALE GENOMIC DNA]</scope>
    <source>
        <strain evidence="12 13">Hillstone_2</strain>
    </source>
</reference>
<dbReference type="InterPro" id="IPR001278">
    <property type="entry name" value="Arg-tRNA-ligase"/>
</dbReference>
<evidence type="ECO:0000259" key="11">
    <source>
        <dbReference type="SMART" id="SM00836"/>
    </source>
</evidence>
<keyword evidence="4 10" id="KW-0547">Nucleotide-binding</keyword>
<evidence type="ECO:0000256" key="6">
    <source>
        <dbReference type="ARBA" id="ARBA00022917"/>
    </source>
</evidence>
<dbReference type="SUPFAM" id="SSF55190">
    <property type="entry name" value="Arginyl-tRNA synthetase (ArgRS), N-terminal 'additional' domain"/>
    <property type="match status" value="1"/>
</dbReference>
<organism evidence="12 13">
    <name type="scientific">Elsinoe australis</name>
    <dbReference type="NCBI Taxonomy" id="40998"/>
    <lineage>
        <taxon>Eukaryota</taxon>
        <taxon>Fungi</taxon>
        <taxon>Dikarya</taxon>
        <taxon>Ascomycota</taxon>
        <taxon>Pezizomycotina</taxon>
        <taxon>Dothideomycetes</taxon>
        <taxon>Dothideomycetidae</taxon>
        <taxon>Myriangiales</taxon>
        <taxon>Elsinoaceae</taxon>
        <taxon>Elsinoe</taxon>
    </lineage>
</organism>
<evidence type="ECO:0000256" key="9">
    <source>
        <dbReference type="ARBA" id="ARBA00049339"/>
    </source>
</evidence>
<dbReference type="GO" id="GO:0032543">
    <property type="term" value="P:mitochondrial translation"/>
    <property type="evidence" value="ECO:0007669"/>
    <property type="project" value="TreeGrafter"/>
</dbReference>
<comment type="similarity">
    <text evidence="1 10">Belongs to the class-I aminoacyl-tRNA synthetase family.</text>
</comment>
<evidence type="ECO:0000256" key="2">
    <source>
        <dbReference type="ARBA" id="ARBA00012837"/>
    </source>
</evidence>
<dbReference type="GO" id="GO:0005739">
    <property type="term" value="C:mitochondrion"/>
    <property type="evidence" value="ECO:0007669"/>
    <property type="project" value="TreeGrafter"/>
</dbReference>
<evidence type="ECO:0000256" key="3">
    <source>
        <dbReference type="ARBA" id="ARBA00022598"/>
    </source>
</evidence>
<evidence type="ECO:0000313" key="13">
    <source>
        <dbReference type="Proteomes" id="UP000308133"/>
    </source>
</evidence>
<dbReference type="EMBL" id="PTQR01000102">
    <property type="protein sequence ID" value="TKX20074.1"/>
    <property type="molecule type" value="Genomic_DNA"/>
</dbReference>
<dbReference type="EC" id="6.1.1.19" evidence="2"/>
<dbReference type="Gene3D" id="1.10.730.10">
    <property type="entry name" value="Isoleucyl-tRNA Synthetase, Domain 1"/>
    <property type="match status" value="1"/>
</dbReference>
<keyword evidence="6 10" id="KW-0648">Protein biosynthesis</keyword>
<dbReference type="Pfam" id="PF05746">
    <property type="entry name" value="DALR_1"/>
    <property type="match status" value="1"/>
</dbReference>
<dbReference type="AlphaFoldDB" id="A0A4U7AWJ5"/>
<evidence type="ECO:0000256" key="5">
    <source>
        <dbReference type="ARBA" id="ARBA00022840"/>
    </source>
</evidence>
<keyword evidence="5 10" id="KW-0067">ATP-binding</keyword>
<dbReference type="GO" id="GO:0006420">
    <property type="term" value="P:arginyl-tRNA aminoacylation"/>
    <property type="evidence" value="ECO:0007669"/>
    <property type="project" value="InterPro"/>
</dbReference>
<dbReference type="PANTHER" id="PTHR11956">
    <property type="entry name" value="ARGINYL-TRNA SYNTHETASE"/>
    <property type="match status" value="1"/>
</dbReference>
<gene>
    <name evidence="12" type="ORF">C1H76_7756</name>
</gene>
<dbReference type="InterPro" id="IPR035684">
    <property type="entry name" value="ArgRS_core"/>
</dbReference>
<keyword evidence="3 10" id="KW-0436">Ligase</keyword>
<dbReference type="PROSITE" id="PS00178">
    <property type="entry name" value="AA_TRNA_LIGASE_I"/>
    <property type="match status" value="1"/>
</dbReference>
<accession>A0A4U7AWJ5</accession>
<dbReference type="GO" id="GO:0005524">
    <property type="term" value="F:ATP binding"/>
    <property type="evidence" value="ECO:0007669"/>
    <property type="project" value="UniProtKB-KW"/>
</dbReference>
<dbReference type="PANTHER" id="PTHR11956:SF11">
    <property type="entry name" value="ARGININE--TRNA LIGASE, MITOCHONDRIAL-RELATED"/>
    <property type="match status" value="1"/>
</dbReference>
<dbReference type="FunFam" id="3.40.50.620:FF:000058">
    <property type="entry name" value="Mitochondrial arginyl-tRNA synthetase"/>
    <property type="match status" value="1"/>
</dbReference>
<dbReference type="SUPFAM" id="SSF52374">
    <property type="entry name" value="Nucleotidylyl transferase"/>
    <property type="match status" value="1"/>
</dbReference>
<sequence length="624" mass="70127">MQNTKAVSQGQGVEAHPDLNPVDVFRLAITDKLSKVTGLNKEDIFAALSWTNTLQKGDLTIAIPRFRVKGVPPDQLAEGWASKFPSNPLVLPPIPSGISLRFDFAPAVLPQVVLERVFRLGNDFGRNPYSGFKDPTDVSKGHKKVIIEFSSPNIAKKFHAGHLRSTIIGGFLSNLFQGAGWEVVRMNYLGDWGRQYGLLALGWKRYGSEDEFAQDPVSHLFDIYVKISNDFAPEEEAFKRTTRNGGDTAALEAQGLLGEAKNYFRRMEEGDEEALSLWKRFRDLSIGRYKETYARLNIHFDEYSGESQVLQSTMTEAEKVLKEKGIISFDNGAWIVDFKRYGAKKLETAVVRNRNGTSNYLLRDIGAAIQRSRTHKMDRMIYVVMSEQETHLLRLFKILDLMGGEYSELSKKMQHVTFGKVAGMSTRKGNVKFLDDILDDAGSVMHEVMRQNEAKYEQVHEPDKVADTLGISATMVQDMSAKRINNYDFDMARMTSFEGDTGPYLQYAHARLCSIARRTGLSDEDLRNANWSLLKEPHAVDLLRSMGQYRDVVGQALKTLEPATILTYLFKLTHQLSSSYDVLRVVGASEGLEVTKARAALYDGARQVIHNGMVVLGLNPVERM</sequence>
<evidence type="ECO:0000256" key="8">
    <source>
        <dbReference type="ARBA" id="ARBA00033033"/>
    </source>
</evidence>
<evidence type="ECO:0000256" key="4">
    <source>
        <dbReference type="ARBA" id="ARBA00022741"/>
    </source>
</evidence>
<dbReference type="Proteomes" id="UP000308133">
    <property type="component" value="Unassembled WGS sequence"/>
</dbReference>
<dbReference type="Pfam" id="PF00750">
    <property type="entry name" value="tRNA-synt_1d"/>
    <property type="match status" value="1"/>
</dbReference>
<dbReference type="InterPro" id="IPR036695">
    <property type="entry name" value="Arg-tRNA-synth_N_sf"/>
</dbReference>
<protein>
    <recommendedName>
        <fullName evidence="2">arginine--tRNA ligase</fullName>
        <ecNumber evidence="2">6.1.1.19</ecNumber>
    </recommendedName>
    <alternativeName>
        <fullName evidence="8">Arginyl-tRNA synthetase</fullName>
    </alternativeName>
</protein>
<dbReference type="PRINTS" id="PR01038">
    <property type="entry name" value="TRNASYNTHARG"/>
</dbReference>
<evidence type="ECO:0000256" key="1">
    <source>
        <dbReference type="ARBA" id="ARBA00005594"/>
    </source>
</evidence>
<dbReference type="Gene3D" id="3.30.1360.70">
    <property type="entry name" value="Arginyl tRNA synthetase N-terminal domain"/>
    <property type="match status" value="1"/>
</dbReference>
<proteinExistence type="inferred from homology"/>
<feature type="domain" description="DALR anticodon binding" evidence="11">
    <location>
        <begin position="505"/>
        <end position="624"/>
    </location>
</feature>
<dbReference type="NCBIfam" id="TIGR00456">
    <property type="entry name" value="argS"/>
    <property type="match status" value="1"/>
</dbReference>
<keyword evidence="7 10" id="KW-0030">Aminoacyl-tRNA synthetase</keyword>
<dbReference type="FunFam" id="1.10.730.10:FF:000006">
    <property type="entry name" value="Arginyl-tRNA synthetase 2, mitochondrial"/>
    <property type="match status" value="1"/>
</dbReference>
<dbReference type="Gene3D" id="3.40.50.620">
    <property type="entry name" value="HUPs"/>
    <property type="match status" value="1"/>
</dbReference>
<comment type="caution">
    <text evidence="12">The sequence shown here is derived from an EMBL/GenBank/DDBJ whole genome shotgun (WGS) entry which is preliminary data.</text>
</comment>
<dbReference type="InterPro" id="IPR001412">
    <property type="entry name" value="aa-tRNA-synth_I_CS"/>
</dbReference>
<dbReference type="SUPFAM" id="SSF47323">
    <property type="entry name" value="Anticodon-binding domain of a subclass of class I aminoacyl-tRNA synthetases"/>
    <property type="match status" value="1"/>
</dbReference>
<dbReference type="InterPro" id="IPR008909">
    <property type="entry name" value="DALR_anticod-bd"/>
</dbReference>
<comment type="catalytic activity">
    <reaction evidence="9">
        <text>tRNA(Arg) + L-arginine + ATP = L-arginyl-tRNA(Arg) + AMP + diphosphate</text>
        <dbReference type="Rhea" id="RHEA:20301"/>
        <dbReference type="Rhea" id="RHEA-COMP:9658"/>
        <dbReference type="Rhea" id="RHEA-COMP:9673"/>
        <dbReference type="ChEBI" id="CHEBI:30616"/>
        <dbReference type="ChEBI" id="CHEBI:32682"/>
        <dbReference type="ChEBI" id="CHEBI:33019"/>
        <dbReference type="ChEBI" id="CHEBI:78442"/>
        <dbReference type="ChEBI" id="CHEBI:78513"/>
        <dbReference type="ChEBI" id="CHEBI:456215"/>
        <dbReference type="EC" id="6.1.1.19"/>
    </reaction>
</comment>
<dbReference type="CDD" id="cd07956">
    <property type="entry name" value="Anticodon_Ia_Arg"/>
    <property type="match status" value="1"/>
</dbReference>
<name>A0A4U7AWJ5_9PEZI</name>
<evidence type="ECO:0000313" key="12">
    <source>
        <dbReference type="EMBL" id="TKX20074.1"/>
    </source>
</evidence>
<dbReference type="SMART" id="SM00836">
    <property type="entry name" value="DALR_1"/>
    <property type="match status" value="1"/>
</dbReference>
<evidence type="ECO:0000256" key="7">
    <source>
        <dbReference type="ARBA" id="ARBA00023146"/>
    </source>
</evidence>
<dbReference type="InterPro" id="IPR009080">
    <property type="entry name" value="tRNAsynth_Ia_anticodon-bd"/>
</dbReference>